<evidence type="ECO:0000313" key="3">
    <source>
        <dbReference type="Proteomes" id="UP000199050"/>
    </source>
</evidence>
<organism evidence="2 3">
    <name type="scientific">Paenibacillus typhae</name>
    <dbReference type="NCBI Taxonomy" id="1174501"/>
    <lineage>
        <taxon>Bacteria</taxon>
        <taxon>Bacillati</taxon>
        <taxon>Bacillota</taxon>
        <taxon>Bacilli</taxon>
        <taxon>Bacillales</taxon>
        <taxon>Paenibacillaceae</taxon>
        <taxon>Paenibacillus</taxon>
    </lineage>
</organism>
<dbReference type="SUPFAM" id="SSF53187">
    <property type="entry name" value="Zn-dependent exopeptidases"/>
    <property type="match status" value="1"/>
</dbReference>
<dbReference type="PANTHER" id="PTHR30575">
    <property type="entry name" value="PEPTIDASE M20"/>
    <property type="match status" value="1"/>
</dbReference>
<dbReference type="STRING" id="1174501.SAMN05216192_1687"/>
<dbReference type="InterPro" id="IPR011650">
    <property type="entry name" value="Peptidase_M20_dimer"/>
</dbReference>
<dbReference type="InterPro" id="IPR002933">
    <property type="entry name" value="Peptidase_M20"/>
</dbReference>
<evidence type="ECO:0000259" key="1">
    <source>
        <dbReference type="Pfam" id="PF07687"/>
    </source>
</evidence>
<dbReference type="GO" id="GO:0046657">
    <property type="term" value="P:folic acid catabolic process"/>
    <property type="evidence" value="ECO:0007669"/>
    <property type="project" value="TreeGrafter"/>
</dbReference>
<keyword evidence="3" id="KW-1185">Reference proteome</keyword>
<dbReference type="Pfam" id="PF01546">
    <property type="entry name" value="Peptidase_M20"/>
    <property type="match status" value="1"/>
</dbReference>
<dbReference type="AlphaFoldDB" id="A0A1G9GS75"/>
<dbReference type="Gene3D" id="3.40.630.10">
    <property type="entry name" value="Zn peptidases"/>
    <property type="match status" value="1"/>
</dbReference>
<dbReference type="SUPFAM" id="SSF55031">
    <property type="entry name" value="Bacterial exopeptidase dimerisation domain"/>
    <property type="match status" value="1"/>
</dbReference>
<dbReference type="InterPro" id="IPR017145">
    <property type="entry name" value="Aminobenzoyl-glu_utiliz_pB"/>
</dbReference>
<accession>A0A1G9GS75</accession>
<dbReference type="GO" id="GO:0016805">
    <property type="term" value="F:dipeptidase activity"/>
    <property type="evidence" value="ECO:0007669"/>
    <property type="project" value="TreeGrafter"/>
</dbReference>
<reference evidence="3" key="1">
    <citation type="submission" date="2016-10" db="EMBL/GenBank/DDBJ databases">
        <authorList>
            <person name="Varghese N."/>
            <person name="Submissions S."/>
        </authorList>
    </citation>
    <scope>NUCLEOTIDE SEQUENCE [LARGE SCALE GENOMIC DNA]</scope>
    <source>
        <strain evidence="3">CGMCC 1.11012</strain>
    </source>
</reference>
<dbReference type="EMBL" id="FNDX01000068">
    <property type="protein sequence ID" value="SDL03462.1"/>
    <property type="molecule type" value="Genomic_DNA"/>
</dbReference>
<dbReference type="OrthoDB" id="9781032at2"/>
<dbReference type="InterPro" id="IPR052030">
    <property type="entry name" value="Peptidase_M20/M20A_hydrolases"/>
</dbReference>
<dbReference type="NCBIfam" id="TIGR01891">
    <property type="entry name" value="amidohydrolases"/>
    <property type="match status" value="1"/>
</dbReference>
<proteinExistence type="predicted"/>
<dbReference type="PIRSF" id="PIRSF037227">
    <property type="entry name" value="Aminobenzoyl-glu_utiliz_pB"/>
    <property type="match status" value="1"/>
</dbReference>
<dbReference type="PANTHER" id="PTHR30575:SF0">
    <property type="entry name" value="XAA-ARG DIPEPTIDASE"/>
    <property type="match status" value="1"/>
</dbReference>
<dbReference type="GO" id="GO:0071713">
    <property type="term" value="F:para-aminobenzoyl-glutamate hydrolase activity"/>
    <property type="evidence" value="ECO:0007669"/>
    <property type="project" value="TreeGrafter"/>
</dbReference>
<dbReference type="Pfam" id="PF07687">
    <property type="entry name" value="M20_dimer"/>
    <property type="match status" value="1"/>
</dbReference>
<gene>
    <name evidence="2" type="ORF">SAMN05216192_1687</name>
</gene>
<dbReference type="InterPro" id="IPR036264">
    <property type="entry name" value="Bact_exopeptidase_dim_dom"/>
</dbReference>
<feature type="domain" description="Peptidase M20 dimerisation" evidence="1">
    <location>
        <begin position="188"/>
        <end position="277"/>
    </location>
</feature>
<dbReference type="Gene3D" id="3.30.70.360">
    <property type="match status" value="1"/>
</dbReference>
<sequence length="473" mass="50623">MNRASELSAIIEQKREAYISLSNALWEKAETAFQEHQSAELICRVLEEEGFSVERGVAGLQTGFTGSYGNGHPVVAILGEFDALPGLSQLPGLARPEEAESGGNGHGCGHNLLGTGSLAAAVAVKEYMERTGLQGTVRYYGCPAEESGSGKAYMVRDGLFQDVDIALSWHPYIASVVQNLSSLANYAVKFKFYGKSAHAAAAPHLGRSALDAVELMNVGVNYLREHMPQDARVHYAVTNTGGSSANVVQAYAEVSYLIRSPRQQQVVELYSRVHDVAAGAALMTGTRMETEFEGAAANLIPNRRLAEVMDTSLSAIGVPVYDDADWQYAEEIRATLSQEDLLAALYGMDMQTALKVRSKAIADVIVPLNPAEPVMPGSTDVADVSWIVPTAQCMTTCWALGTALHSWQVVAQGTMPIAHKGMLQAAKVIAGTAIAAMEDPQIIAAAKAEHAERLQGQSYMSLIPDGWLPPQTS</sequence>
<name>A0A1G9GS75_9BACL</name>
<dbReference type="InterPro" id="IPR017439">
    <property type="entry name" value="Amidohydrolase"/>
</dbReference>
<dbReference type="GO" id="GO:0005737">
    <property type="term" value="C:cytoplasm"/>
    <property type="evidence" value="ECO:0007669"/>
    <property type="project" value="TreeGrafter"/>
</dbReference>
<protein>
    <submittedName>
        <fullName evidence="2">Aminobenzoyl-glutamate utilization protein B</fullName>
    </submittedName>
</protein>
<dbReference type="Proteomes" id="UP000199050">
    <property type="component" value="Unassembled WGS sequence"/>
</dbReference>
<dbReference type="CDD" id="cd05673">
    <property type="entry name" value="M20_Acy1L2_AbgB"/>
    <property type="match status" value="1"/>
</dbReference>
<evidence type="ECO:0000313" key="2">
    <source>
        <dbReference type="EMBL" id="SDL03462.1"/>
    </source>
</evidence>
<dbReference type="RefSeq" id="WP_090720032.1">
    <property type="nucleotide sequence ID" value="NZ_CBCSKY010000074.1"/>
</dbReference>
<dbReference type="FunFam" id="3.30.70.360:FF:000004">
    <property type="entry name" value="Peptidase M20 domain-containing protein 2"/>
    <property type="match status" value="1"/>
</dbReference>